<gene>
    <name evidence="2" type="ORF">K504DRAFT_142550</name>
</gene>
<proteinExistence type="predicted"/>
<reference evidence="2" key="1">
    <citation type="journal article" date="2020" name="Stud. Mycol.">
        <title>101 Dothideomycetes genomes: a test case for predicting lifestyles and emergence of pathogens.</title>
        <authorList>
            <person name="Haridas S."/>
            <person name="Albert R."/>
            <person name="Binder M."/>
            <person name="Bloem J."/>
            <person name="Labutti K."/>
            <person name="Salamov A."/>
            <person name="Andreopoulos B."/>
            <person name="Baker S."/>
            <person name="Barry K."/>
            <person name="Bills G."/>
            <person name="Bluhm B."/>
            <person name="Cannon C."/>
            <person name="Castanera R."/>
            <person name="Culley D."/>
            <person name="Daum C."/>
            <person name="Ezra D."/>
            <person name="Gonzalez J."/>
            <person name="Henrissat B."/>
            <person name="Kuo A."/>
            <person name="Liang C."/>
            <person name="Lipzen A."/>
            <person name="Lutzoni F."/>
            <person name="Magnuson J."/>
            <person name="Mondo S."/>
            <person name="Nolan M."/>
            <person name="Ohm R."/>
            <person name="Pangilinan J."/>
            <person name="Park H.-J."/>
            <person name="Ramirez L."/>
            <person name="Alfaro M."/>
            <person name="Sun H."/>
            <person name="Tritt A."/>
            <person name="Yoshinaga Y."/>
            <person name="Zwiers L.-H."/>
            <person name="Turgeon B."/>
            <person name="Goodwin S."/>
            <person name="Spatafora J."/>
            <person name="Crous P."/>
            <person name="Grigoriev I."/>
        </authorList>
    </citation>
    <scope>NUCLEOTIDE SEQUENCE</scope>
    <source>
        <strain evidence="2">CBS 279.74</strain>
    </source>
</reference>
<evidence type="ECO:0000313" key="3">
    <source>
        <dbReference type="Proteomes" id="UP000799428"/>
    </source>
</evidence>
<protein>
    <submittedName>
        <fullName evidence="2">Uncharacterized protein</fullName>
    </submittedName>
</protein>
<organism evidence="2 3">
    <name type="scientific">Pleomassaria siparia CBS 279.74</name>
    <dbReference type="NCBI Taxonomy" id="1314801"/>
    <lineage>
        <taxon>Eukaryota</taxon>
        <taxon>Fungi</taxon>
        <taxon>Dikarya</taxon>
        <taxon>Ascomycota</taxon>
        <taxon>Pezizomycotina</taxon>
        <taxon>Dothideomycetes</taxon>
        <taxon>Pleosporomycetidae</taxon>
        <taxon>Pleosporales</taxon>
        <taxon>Pleomassariaceae</taxon>
        <taxon>Pleomassaria</taxon>
    </lineage>
</organism>
<evidence type="ECO:0000313" key="2">
    <source>
        <dbReference type="EMBL" id="KAF2713624.1"/>
    </source>
</evidence>
<feature type="region of interest" description="Disordered" evidence="1">
    <location>
        <begin position="17"/>
        <end position="39"/>
    </location>
</feature>
<name>A0A6G1KLA8_9PLEO</name>
<dbReference type="Proteomes" id="UP000799428">
    <property type="component" value="Unassembled WGS sequence"/>
</dbReference>
<sequence>MYNGRVVYSMERQPNYLRHDFPSPSPTRARLHSKGGRGSSSSIACCAETHTHTHTYRVHCTHTYTHIPCALYTHTHSTLAPRPKVVVILLTIIIITPCAWSNRAHTTEPRLCPSLSLSGRYRDRVTELHTRLMICRLPSVLNLDPSRTSTYVVPL</sequence>
<accession>A0A6G1KLA8</accession>
<evidence type="ECO:0000256" key="1">
    <source>
        <dbReference type="SAM" id="MobiDB-lite"/>
    </source>
</evidence>
<dbReference type="EMBL" id="MU005765">
    <property type="protein sequence ID" value="KAF2713624.1"/>
    <property type="molecule type" value="Genomic_DNA"/>
</dbReference>
<dbReference type="AlphaFoldDB" id="A0A6G1KLA8"/>
<keyword evidence="3" id="KW-1185">Reference proteome</keyword>